<dbReference type="InterPro" id="IPR021822">
    <property type="entry name" value="DUF3405"/>
</dbReference>
<keyword evidence="2" id="KW-1185">Reference proteome</keyword>
<proteinExistence type="predicted"/>
<reference evidence="2" key="1">
    <citation type="journal article" date="2023" name="Mol. Phylogenet. Evol.">
        <title>Genome-scale phylogeny and comparative genomics of the fungal order Sordariales.</title>
        <authorList>
            <person name="Hensen N."/>
            <person name="Bonometti L."/>
            <person name="Westerberg I."/>
            <person name="Brannstrom I.O."/>
            <person name="Guillou S."/>
            <person name="Cros-Aarteil S."/>
            <person name="Calhoun S."/>
            <person name="Haridas S."/>
            <person name="Kuo A."/>
            <person name="Mondo S."/>
            <person name="Pangilinan J."/>
            <person name="Riley R."/>
            <person name="LaButti K."/>
            <person name="Andreopoulos B."/>
            <person name="Lipzen A."/>
            <person name="Chen C."/>
            <person name="Yan M."/>
            <person name="Daum C."/>
            <person name="Ng V."/>
            <person name="Clum A."/>
            <person name="Steindorff A."/>
            <person name="Ohm R.A."/>
            <person name="Martin F."/>
            <person name="Silar P."/>
            <person name="Natvig D.O."/>
            <person name="Lalanne C."/>
            <person name="Gautier V."/>
            <person name="Ament-Velasquez S.L."/>
            <person name="Kruys A."/>
            <person name="Hutchinson M.I."/>
            <person name="Powell A.J."/>
            <person name="Barry K."/>
            <person name="Miller A.N."/>
            <person name="Grigoriev I.V."/>
            <person name="Debuchy R."/>
            <person name="Gladieux P."/>
            <person name="Hiltunen Thoren M."/>
            <person name="Johannesson H."/>
        </authorList>
    </citation>
    <scope>NUCLEOTIDE SEQUENCE [LARGE SCALE GENOMIC DNA]</scope>
    <source>
        <strain evidence="2">CBS 340.73</strain>
    </source>
</reference>
<protein>
    <submittedName>
        <fullName evidence="1">Uncharacterized protein</fullName>
    </submittedName>
</protein>
<dbReference type="PANTHER" id="PTHR36205">
    <property type="entry name" value="CHROMOSOME 19, WHOLE GENOME SHOTGUN SEQUENCE"/>
    <property type="match status" value="1"/>
</dbReference>
<dbReference type="Pfam" id="PF11885">
    <property type="entry name" value="DUF3405"/>
    <property type="match status" value="1"/>
</dbReference>
<accession>A0AAN6MXR6</accession>
<dbReference type="EMBL" id="MU854018">
    <property type="protein sequence ID" value="KAK3934193.1"/>
    <property type="molecule type" value="Genomic_DNA"/>
</dbReference>
<evidence type="ECO:0000313" key="2">
    <source>
        <dbReference type="Proteomes" id="UP001303473"/>
    </source>
</evidence>
<gene>
    <name evidence="1" type="ORF">QBC46DRAFT_368379</name>
</gene>
<sequence>MAYLVEAERGAFAPVGCFVLTITIAERNERFYIPGFYGDYNTYFRKYVEGISGTDTGVKEEADLITLSPIFNPINSDWNLPRRTTIITQLRISRRLIDTIHVKNLRGNRVASKMATQTVALLHGLKAVYAPMPVFFNRPWNGTQLARWFNSGPRGTSGRFQGSTWYYRANPPQRIYNNWLGYEDTGIGGPQWEEEHGRPCLPAMILHPVKDVEPTEPGHFTESKLPY</sequence>
<dbReference type="Proteomes" id="UP001303473">
    <property type="component" value="Unassembled WGS sequence"/>
</dbReference>
<name>A0AAN6MXR6_9PEZI</name>
<dbReference type="AlphaFoldDB" id="A0AAN6MXR6"/>
<organism evidence="1 2">
    <name type="scientific">Diplogelasinospora grovesii</name>
    <dbReference type="NCBI Taxonomy" id="303347"/>
    <lineage>
        <taxon>Eukaryota</taxon>
        <taxon>Fungi</taxon>
        <taxon>Dikarya</taxon>
        <taxon>Ascomycota</taxon>
        <taxon>Pezizomycotina</taxon>
        <taxon>Sordariomycetes</taxon>
        <taxon>Sordariomycetidae</taxon>
        <taxon>Sordariales</taxon>
        <taxon>Diplogelasinosporaceae</taxon>
        <taxon>Diplogelasinospora</taxon>
    </lineage>
</organism>
<evidence type="ECO:0000313" key="1">
    <source>
        <dbReference type="EMBL" id="KAK3934193.1"/>
    </source>
</evidence>
<comment type="caution">
    <text evidence="1">The sequence shown here is derived from an EMBL/GenBank/DDBJ whole genome shotgun (WGS) entry which is preliminary data.</text>
</comment>
<dbReference type="PANTHER" id="PTHR36205:SF2">
    <property type="entry name" value="MAJOR FACILITATOR SUPERFAMILY TRANSPORTER"/>
    <property type="match status" value="1"/>
</dbReference>